<dbReference type="PRINTS" id="PR01437">
    <property type="entry name" value="NUOXDRDTASE4"/>
</dbReference>
<keyword evidence="5 16" id="KW-0813">Transport</keyword>
<dbReference type="Pfam" id="PF00361">
    <property type="entry name" value="Proton_antipo_M"/>
    <property type="match status" value="1"/>
</dbReference>
<dbReference type="GO" id="GO:0048039">
    <property type="term" value="F:ubiquinone binding"/>
    <property type="evidence" value="ECO:0007669"/>
    <property type="project" value="TreeGrafter"/>
</dbReference>
<feature type="domain" description="NADH:quinone oxidoreductase/Mrp antiporter transmembrane" evidence="18">
    <location>
        <begin position="100"/>
        <end position="384"/>
    </location>
</feature>
<protein>
    <recommendedName>
        <fullName evidence="4 16">NADH-ubiquinone oxidoreductase chain 4</fullName>
        <ecNumber evidence="3 16">7.1.1.2</ecNumber>
    </recommendedName>
</protein>
<proteinExistence type="inferred from homology"/>
<evidence type="ECO:0000256" key="1">
    <source>
        <dbReference type="ARBA" id="ARBA00004225"/>
    </source>
</evidence>
<feature type="transmembrane region" description="Helical" evidence="16">
    <location>
        <begin position="57"/>
        <end position="78"/>
    </location>
</feature>
<evidence type="ECO:0000256" key="7">
    <source>
        <dbReference type="ARBA" id="ARBA00022692"/>
    </source>
</evidence>
<evidence type="ECO:0000256" key="5">
    <source>
        <dbReference type="ARBA" id="ARBA00022448"/>
    </source>
</evidence>
<feature type="transmembrane region" description="Helical" evidence="16">
    <location>
        <begin position="214"/>
        <end position="233"/>
    </location>
</feature>
<feature type="transmembrane region" description="Helical" evidence="16">
    <location>
        <begin position="239"/>
        <end position="261"/>
    </location>
</feature>
<dbReference type="InterPro" id="IPR003918">
    <property type="entry name" value="NADH_UbQ_OxRdtase"/>
</dbReference>
<feature type="transmembrane region" description="Helical" evidence="16">
    <location>
        <begin position="135"/>
        <end position="160"/>
    </location>
</feature>
<evidence type="ECO:0000256" key="9">
    <source>
        <dbReference type="ARBA" id="ARBA00022982"/>
    </source>
</evidence>
<feature type="signal peptide" evidence="17">
    <location>
        <begin position="1"/>
        <end position="18"/>
    </location>
</feature>
<keyword evidence="13 16" id="KW-0496">Mitochondrion</keyword>
<dbReference type="AlphaFoldDB" id="A0A1X9WD91"/>
<comment type="subcellular location">
    <subcellularLocation>
        <location evidence="1 16">Mitochondrion membrane</location>
        <topology evidence="1 16">Multi-pass membrane protein</topology>
    </subcellularLocation>
</comment>
<geneLocation type="mitochondrion" evidence="19"/>
<dbReference type="GO" id="GO:0003954">
    <property type="term" value="F:NADH dehydrogenase activity"/>
    <property type="evidence" value="ECO:0007669"/>
    <property type="project" value="TreeGrafter"/>
</dbReference>
<evidence type="ECO:0000256" key="17">
    <source>
        <dbReference type="SAM" id="SignalP"/>
    </source>
</evidence>
<feature type="chain" id="PRO_5012553103" description="NADH-ubiquinone oxidoreductase chain 4" evidence="17">
    <location>
        <begin position="19"/>
        <end position="439"/>
    </location>
</feature>
<comment type="function">
    <text evidence="16">Core subunit of the mitochondrial membrane respiratory chain NADH dehydrogenase (Complex I) which catalyzes electron transfer from NADH through the respiratory chain, using ubiquinone as an electron acceptor. Essential for the catalytic activity and assembly of complex I.</text>
</comment>
<feature type="transmembrane region" description="Helical" evidence="16">
    <location>
        <begin position="268"/>
        <end position="287"/>
    </location>
</feature>
<keyword evidence="14 16" id="KW-0472">Membrane</keyword>
<evidence type="ECO:0000256" key="6">
    <source>
        <dbReference type="ARBA" id="ARBA00022660"/>
    </source>
</evidence>
<evidence type="ECO:0000259" key="18">
    <source>
        <dbReference type="Pfam" id="PF00361"/>
    </source>
</evidence>
<feature type="transmembrane region" description="Helical" evidence="16">
    <location>
        <begin position="28"/>
        <end position="50"/>
    </location>
</feature>
<evidence type="ECO:0000313" key="19">
    <source>
        <dbReference type="EMBL" id="ARS00885.1"/>
    </source>
</evidence>
<comment type="catalytic activity">
    <reaction evidence="15 16">
        <text>a ubiquinone + NADH + 5 H(+)(in) = a ubiquinol + NAD(+) + 4 H(+)(out)</text>
        <dbReference type="Rhea" id="RHEA:29091"/>
        <dbReference type="Rhea" id="RHEA-COMP:9565"/>
        <dbReference type="Rhea" id="RHEA-COMP:9566"/>
        <dbReference type="ChEBI" id="CHEBI:15378"/>
        <dbReference type="ChEBI" id="CHEBI:16389"/>
        <dbReference type="ChEBI" id="CHEBI:17976"/>
        <dbReference type="ChEBI" id="CHEBI:57540"/>
        <dbReference type="ChEBI" id="CHEBI:57945"/>
        <dbReference type="EC" id="7.1.1.2"/>
    </reaction>
</comment>
<dbReference type="GO" id="GO:0042773">
    <property type="term" value="P:ATP synthesis coupled electron transport"/>
    <property type="evidence" value="ECO:0007669"/>
    <property type="project" value="InterPro"/>
</dbReference>
<dbReference type="GO" id="GO:0031966">
    <property type="term" value="C:mitochondrial membrane"/>
    <property type="evidence" value="ECO:0007669"/>
    <property type="project" value="UniProtKB-SubCell"/>
</dbReference>
<gene>
    <name evidence="19" type="primary">nad4</name>
</gene>
<evidence type="ECO:0000256" key="15">
    <source>
        <dbReference type="ARBA" id="ARBA00049551"/>
    </source>
</evidence>
<comment type="similarity">
    <text evidence="2 16">Belongs to the complex I subunit 4 family.</text>
</comment>
<keyword evidence="8" id="KW-1278">Translocase</keyword>
<keyword evidence="7 16" id="KW-0812">Transmembrane</keyword>
<dbReference type="InterPro" id="IPR001750">
    <property type="entry name" value="ND/Mrp_TM"/>
</dbReference>
<evidence type="ECO:0000256" key="8">
    <source>
        <dbReference type="ARBA" id="ARBA00022967"/>
    </source>
</evidence>
<feature type="transmembrane region" description="Helical" evidence="16">
    <location>
        <begin position="420"/>
        <end position="438"/>
    </location>
</feature>
<keyword evidence="10 16" id="KW-1133">Transmembrane helix</keyword>
<evidence type="ECO:0000256" key="14">
    <source>
        <dbReference type="ARBA" id="ARBA00023136"/>
    </source>
</evidence>
<evidence type="ECO:0000256" key="3">
    <source>
        <dbReference type="ARBA" id="ARBA00012944"/>
    </source>
</evidence>
<organism evidence="19">
    <name type="scientific">Paratomella rubra</name>
    <name type="common">Acoelomorph flatworm</name>
    <dbReference type="NCBI Taxonomy" id="90914"/>
    <lineage>
        <taxon>Eukaryota</taxon>
        <taxon>Metazoa</taxon>
        <taxon>Xenacoelomorpha</taxon>
        <taxon>Acoelomorpha</taxon>
        <taxon>Acoela</taxon>
        <taxon>Paratomellidae</taxon>
        <taxon>Paratomella</taxon>
    </lineage>
</organism>
<feature type="transmembrane region" description="Helical" evidence="16">
    <location>
        <begin position="84"/>
        <end position="114"/>
    </location>
</feature>
<dbReference type="GO" id="GO:0015990">
    <property type="term" value="P:electron transport coupled proton transport"/>
    <property type="evidence" value="ECO:0007669"/>
    <property type="project" value="TreeGrafter"/>
</dbReference>
<name>A0A1X9WD91_PARRR</name>
<keyword evidence="6 16" id="KW-0679">Respiratory chain</keyword>
<keyword evidence="12 16" id="KW-0830">Ubiquinone</keyword>
<dbReference type="GO" id="GO:0008137">
    <property type="term" value="F:NADH dehydrogenase (ubiquinone) activity"/>
    <property type="evidence" value="ECO:0007669"/>
    <property type="project" value="UniProtKB-UniRule"/>
</dbReference>
<keyword evidence="9 16" id="KW-0249">Electron transport</keyword>
<evidence type="ECO:0000256" key="10">
    <source>
        <dbReference type="ARBA" id="ARBA00022989"/>
    </source>
</evidence>
<reference evidence="19" key="1">
    <citation type="journal article" date="2017" name="Sci. Rep.">
        <title>The mitochondrial genomes of the acoelomorph worms Paratomella rubra, Isodiametra pulchra and Archaphanostoma ylvae.</title>
        <authorList>
            <person name="Robertson H.E."/>
            <person name="Lapraz F."/>
            <person name="Egger B."/>
            <person name="Telford M.J."/>
            <person name="Schiffer P.H."/>
        </authorList>
    </citation>
    <scope>NUCLEOTIDE SEQUENCE</scope>
</reference>
<evidence type="ECO:0000256" key="4">
    <source>
        <dbReference type="ARBA" id="ARBA00021006"/>
    </source>
</evidence>
<evidence type="ECO:0000256" key="12">
    <source>
        <dbReference type="ARBA" id="ARBA00023075"/>
    </source>
</evidence>
<feature type="transmembrane region" description="Helical" evidence="16">
    <location>
        <begin position="180"/>
        <end position="202"/>
    </location>
</feature>
<evidence type="ECO:0000256" key="13">
    <source>
        <dbReference type="ARBA" id="ARBA00023128"/>
    </source>
</evidence>
<feature type="transmembrane region" description="Helical" evidence="16">
    <location>
        <begin position="375"/>
        <end position="400"/>
    </location>
</feature>
<evidence type="ECO:0000256" key="2">
    <source>
        <dbReference type="ARBA" id="ARBA00009025"/>
    </source>
</evidence>
<accession>A0A1X9WD91</accession>
<keyword evidence="11 16" id="KW-0520">NAD</keyword>
<dbReference type="PANTHER" id="PTHR43507">
    <property type="entry name" value="NADH-UBIQUINONE OXIDOREDUCTASE CHAIN 4"/>
    <property type="match status" value="1"/>
</dbReference>
<feature type="transmembrane region" description="Helical" evidence="16">
    <location>
        <begin position="333"/>
        <end position="355"/>
    </location>
</feature>
<evidence type="ECO:0000256" key="16">
    <source>
        <dbReference type="RuleBase" id="RU003297"/>
    </source>
</evidence>
<evidence type="ECO:0000256" key="11">
    <source>
        <dbReference type="ARBA" id="ARBA00023027"/>
    </source>
</evidence>
<feature type="transmembrane region" description="Helical" evidence="16">
    <location>
        <begin position="293"/>
        <end position="312"/>
    </location>
</feature>
<keyword evidence="17" id="KW-0732">Signal</keyword>
<sequence length="439" mass="52613">MLLIFSNLFLIFNSCVLGKGKKYWGSILLLFIFFFLLLKWENIIYTVMFYSDLWSNMMYLLSIWSLLVMCLSGLNYLWKVDFLYILFIIMLLVLMFCFFSVNLFIFFFFMESMVLPVFFLMGRFGVYKMRWEASIYFFFFSVMFSVPLLMLIISSGLINFNFYSIYYMNMEMDLQYLTKVIYFSGIMGFLSKFPMFFLHIWLPRAHVEAPLTGSIILAAVLLKLGGFGMYRFLPFAWSFQVDFIMIFFIWGGICLSFFCMFQMDMKSLVAYSSVVHMSLILVGMMTLYNWSMIGALIIMMSHGIVSSMLFYLSYVSYEFFNSRSLVYSFNLKIMFSLMFFWWFIVLLFNIGFPPLLSFMGEMVLLLNCISYNNYFLFMMVFFMMISIVYTFFLFQMSQFFRVDVKKFISVFYLSLNSKHLISYLHFMFILGLMFFFWWC</sequence>
<dbReference type="PANTHER" id="PTHR43507:SF20">
    <property type="entry name" value="NADH-UBIQUINONE OXIDOREDUCTASE CHAIN 4"/>
    <property type="match status" value="1"/>
</dbReference>
<dbReference type="EMBL" id="KY825222">
    <property type="protein sequence ID" value="ARS00885.1"/>
    <property type="molecule type" value="Genomic_DNA"/>
</dbReference>
<dbReference type="EC" id="7.1.1.2" evidence="3 16"/>